<dbReference type="AlphaFoldDB" id="A0A6C0BJM7"/>
<organism evidence="1">
    <name type="scientific">viral metagenome</name>
    <dbReference type="NCBI Taxonomy" id="1070528"/>
    <lineage>
        <taxon>unclassified sequences</taxon>
        <taxon>metagenomes</taxon>
        <taxon>organismal metagenomes</taxon>
    </lineage>
</organism>
<reference evidence="1" key="1">
    <citation type="journal article" date="2020" name="Nature">
        <title>Giant virus diversity and host interactions through global metagenomics.</title>
        <authorList>
            <person name="Schulz F."/>
            <person name="Roux S."/>
            <person name="Paez-Espino D."/>
            <person name="Jungbluth S."/>
            <person name="Walsh D.A."/>
            <person name="Denef V.J."/>
            <person name="McMahon K.D."/>
            <person name="Konstantinidis K.T."/>
            <person name="Eloe-Fadrosh E.A."/>
            <person name="Kyrpides N.C."/>
            <person name="Woyke T."/>
        </authorList>
    </citation>
    <scope>NUCLEOTIDE SEQUENCE</scope>
    <source>
        <strain evidence="1">GVMAG-M-3300013006-15</strain>
    </source>
</reference>
<dbReference type="InterPro" id="IPR036086">
    <property type="entry name" value="ParB/Sulfiredoxin_sf"/>
</dbReference>
<dbReference type="EMBL" id="MN739162">
    <property type="protein sequence ID" value="QHS91533.1"/>
    <property type="molecule type" value="Genomic_DNA"/>
</dbReference>
<accession>A0A6C0BJM7</accession>
<evidence type="ECO:0000313" key="1">
    <source>
        <dbReference type="EMBL" id="QHS91533.1"/>
    </source>
</evidence>
<dbReference type="SUPFAM" id="SSF110849">
    <property type="entry name" value="ParB/Sulfiredoxin"/>
    <property type="match status" value="1"/>
</dbReference>
<proteinExistence type="predicted"/>
<protein>
    <recommendedName>
        <fullName evidence="2">ParB/Sulfiredoxin domain-containing protein</fullName>
    </recommendedName>
</protein>
<sequence>MRNFKTYADENNIYSVDMMMAYVNQHHPAVTKVPLAEIDWQLDQVVWGTYSPRQVIEKPHTKKYAENRESIKKADLSFPIFMTSQHKIIDGYHRLIKATETKQDSIKAYIFSPTLMRKFIINKNKDFVQVHQKMEIYELLELYKKRFEKT</sequence>
<name>A0A6C0BJM7_9ZZZZ</name>
<evidence type="ECO:0008006" key="2">
    <source>
        <dbReference type="Google" id="ProtNLM"/>
    </source>
</evidence>